<name>L8GJM1_ACACF</name>
<dbReference type="SMART" id="SM00185">
    <property type="entry name" value="ARM"/>
    <property type="match status" value="4"/>
</dbReference>
<dbReference type="InterPro" id="IPR001841">
    <property type="entry name" value="Znf_RING"/>
</dbReference>
<dbReference type="KEGG" id="acan:ACA1_100490"/>
<evidence type="ECO:0000256" key="3">
    <source>
        <dbReference type="ARBA" id="ARBA00022554"/>
    </source>
</evidence>
<dbReference type="PROSITE" id="PS50176">
    <property type="entry name" value="ARM_REPEAT"/>
    <property type="match status" value="1"/>
</dbReference>
<dbReference type="Proteomes" id="UP000011083">
    <property type="component" value="Unassembled WGS sequence"/>
</dbReference>
<keyword evidence="6" id="KW-0449">Lipoprotein</keyword>
<dbReference type="InterPro" id="IPR011989">
    <property type="entry name" value="ARM-like"/>
</dbReference>
<accession>L8GJM1</accession>
<organism evidence="12 13">
    <name type="scientific">Acanthamoeba castellanii (strain ATCC 30010 / Neff)</name>
    <dbReference type="NCBI Taxonomy" id="1257118"/>
    <lineage>
        <taxon>Eukaryota</taxon>
        <taxon>Amoebozoa</taxon>
        <taxon>Discosea</taxon>
        <taxon>Longamoebia</taxon>
        <taxon>Centramoebida</taxon>
        <taxon>Acanthamoebidae</taxon>
        <taxon>Acanthamoeba</taxon>
    </lineage>
</organism>
<keyword evidence="8" id="KW-0479">Metal-binding</keyword>
<feature type="compositionally biased region" description="Acidic residues" evidence="10">
    <location>
        <begin position="133"/>
        <end position="155"/>
    </location>
</feature>
<dbReference type="VEuPathDB" id="AmoebaDB:ACA1_100490"/>
<evidence type="ECO:0000256" key="1">
    <source>
        <dbReference type="ARBA" id="ARBA00004592"/>
    </source>
</evidence>
<dbReference type="PANTHER" id="PTHR47249:SF1">
    <property type="entry name" value="VACUOLAR PROTEIN 8"/>
    <property type="match status" value="1"/>
</dbReference>
<dbReference type="InterPro" id="IPR013083">
    <property type="entry name" value="Znf_RING/FYVE/PHD"/>
</dbReference>
<dbReference type="PROSITE" id="PS50089">
    <property type="entry name" value="ZF_RING_2"/>
    <property type="match status" value="1"/>
</dbReference>
<evidence type="ECO:0000313" key="12">
    <source>
        <dbReference type="EMBL" id="ELR13212.1"/>
    </source>
</evidence>
<comment type="subcellular location">
    <subcellularLocation>
        <location evidence="1">Vacuole membrane</location>
        <topology evidence="1">Lipid-anchor</topology>
    </subcellularLocation>
</comment>
<dbReference type="Gene3D" id="3.30.40.10">
    <property type="entry name" value="Zinc/RING finger domain, C3HC4 (zinc finger)"/>
    <property type="match status" value="1"/>
</dbReference>
<keyword evidence="5" id="KW-0472">Membrane</keyword>
<dbReference type="GeneID" id="14913751"/>
<evidence type="ECO:0000256" key="8">
    <source>
        <dbReference type="PROSITE-ProRule" id="PRU00175"/>
    </source>
</evidence>
<dbReference type="InterPro" id="IPR045156">
    <property type="entry name" value="Vac8"/>
</dbReference>
<evidence type="ECO:0000256" key="7">
    <source>
        <dbReference type="ARBA" id="ARBA00026209"/>
    </source>
</evidence>
<evidence type="ECO:0000256" key="2">
    <source>
        <dbReference type="ARBA" id="ARBA00005462"/>
    </source>
</evidence>
<dbReference type="OrthoDB" id="3635at2759"/>
<evidence type="ECO:0000256" key="10">
    <source>
        <dbReference type="SAM" id="MobiDB-lite"/>
    </source>
</evidence>
<proteinExistence type="inferred from homology"/>
<keyword evidence="3" id="KW-0926">Vacuole</keyword>
<dbReference type="InterPro" id="IPR013761">
    <property type="entry name" value="SAM/pointed_sf"/>
</dbReference>
<keyword evidence="8" id="KW-0862">Zinc</keyword>
<evidence type="ECO:0000256" key="4">
    <source>
        <dbReference type="ARBA" id="ARBA00022737"/>
    </source>
</evidence>
<dbReference type="AlphaFoldDB" id="L8GJM1"/>
<dbReference type="GO" id="GO:0071562">
    <property type="term" value="P:nucleus-vacuole junction assembly"/>
    <property type="evidence" value="ECO:0007669"/>
    <property type="project" value="InterPro"/>
</dbReference>
<evidence type="ECO:0000259" key="11">
    <source>
        <dbReference type="PROSITE" id="PS50089"/>
    </source>
</evidence>
<dbReference type="GO" id="GO:0005774">
    <property type="term" value="C:vacuolar membrane"/>
    <property type="evidence" value="ECO:0007669"/>
    <property type="project" value="UniProtKB-SubCell"/>
</dbReference>
<dbReference type="InterPro" id="IPR016024">
    <property type="entry name" value="ARM-type_fold"/>
</dbReference>
<dbReference type="Gene3D" id="1.25.10.10">
    <property type="entry name" value="Leucine-rich Repeat Variant"/>
    <property type="match status" value="1"/>
</dbReference>
<keyword evidence="8" id="KW-0863">Zinc-finger</keyword>
<dbReference type="InterPro" id="IPR000225">
    <property type="entry name" value="Armadillo"/>
</dbReference>
<keyword evidence="13" id="KW-1185">Reference proteome</keyword>
<evidence type="ECO:0000256" key="9">
    <source>
        <dbReference type="PROSITE-ProRule" id="PRU00259"/>
    </source>
</evidence>
<dbReference type="PANTHER" id="PTHR47249">
    <property type="entry name" value="VACUOLAR PROTEIN 8"/>
    <property type="match status" value="1"/>
</dbReference>
<sequence>MEVADVVRRCLALFNGISEGEMVLDRGRVEVAYQSMRVLHYLAQQDNESQAVRSMMGQAGAFTTLARLLAAVAAAKAAKAAARPIEEDEARIASDLEIVSDAVEALDEEEAAVPNERRAEPEMVRYPAPDRNEAEDEEDEEESMDEGEAETEEEGGGLRLALSKLQAEAAGTLWSVCIAHPTNKQKAADVVPALVGLIKHETYEPTLRYAASALWSVCYGVESNQRQVLAQGAAPHLVALLHAESAAVRRSATGALWHLSSLPEARKPIIEAGGLEPLVAILAGTGISGMGMGMGLDSESCQEQKLNACLALGNLSMASTVTIDDDIYKFTMHNLVWTTLKPLVDLLEAEHEAVNELGCFLIACLSRTNQQTSKLFHEGAVSTLERLAQRRDQPTVRQLARIALTNLGVNVLEPLSSPSPSPGLDVCGDSTNGVVGEAAGLDRLLVALKLERFRDVFAKHEITRDNIEFVEEGDLAEVLPLGPRRQLWAYITALRRAKDASRPPPPSCLSQSFRTTITNASSSPEENNPYACLICCDAERSVCFVPCGHVVSCKVCARILVARGDVCIICRAPIAQTVVPFYV</sequence>
<evidence type="ECO:0000313" key="13">
    <source>
        <dbReference type="Proteomes" id="UP000011083"/>
    </source>
</evidence>
<dbReference type="RefSeq" id="XP_004335225.1">
    <property type="nucleotide sequence ID" value="XM_004335177.1"/>
</dbReference>
<reference evidence="12 13" key="1">
    <citation type="journal article" date="2013" name="Genome Biol.">
        <title>Genome of Acanthamoeba castellanii highlights extensive lateral gene transfer and early evolution of tyrosine kinase signaling.</title>
        <authorList>
            <person name="Clarke M."/>
            <person name="Lohan A.J."/>
            <person name="Liu B."/>
            <person name="Lagkouvardos I."/>
            <person name="Roy S."/>
            <person name="Zafar N."/>
            <person name="Bertelli C."/>
            <person name="Schilde C."/>
            <person name="Kianianmomeni A."/>
            <person name="Burglin T.R."/>
            <person name="Frech C."/>
            <person name="Turcotte B."/>
            <person name="Kopec K.O."/>
            <person name="Synnott J.M."/>
            <person name="Choo C."/>
            <person name="Paponov I."/>
            <person name="Finkler A."/>
            <person name="Soon Heng Tan C."/>
            <person name="Hutchins A.P."/>
            <person name="Weinmeier T."/>
            <person name="Rattei T."/>
            <person name="Chu J.S."/>
            <person name="Gimenez G."/>
            <person name="Irimia M."/>
            <person name="Rigden D.J."/>
            <person name="Fitzpatrick D.A."/>
            <person name="Lorenzo-Morales J."/>
            <person name="Bateman A."/>
            <person name="Chiu C.H."/>
            <person name="Tang P."/>
            <person name="Hegemann P."/>
            <person name="Fromm H."/>
            <person name="Raoult D."/>
            <person name="Greub G."/>
            <person name="Miranda-Saavedra D."/>
            <person name="Chen N."/>
            <person name="Nash P."/>
            <person name="Ginger M.L."/>
            <person name="Horn M."/>
            <person name="Schaap P."/>
            <person name="Caler L."/>
            <person name="Loftus B."/>
        </authorList>
    </citation>
    <scope>NUCLEOTIDE SEQUENCE [LARGE SCALE GENOMIC DNA]</scope>
    <source>
        <strain evidence="12 13">Neff</strain>
    </source>
</reference>
<keyword evidence="4" id="KW-0677">Repeat</keyword>
<protein>
    <recommendedName>
        <fullName evidence="7">Vacuolar protein 8</fullName>
    </recommendedName>
</protein>
<feature type="domain" description="RING-type" evidence="11">
    <location>
        <begin position="532"/>
        <end position="571"/>
    </location>
</feature>
<dbReference type="Gene3D" id="1.10.150.50">
    <property type="entry name" value="Transcription Factor, Ets-1"/>
    <property type="match status" value="1"/>
</dbReference>
<dbReference type="Pfam" id="PF13920">
    <property type="entry name" value="zf-C3HC4_3"/>
    <property type="match status" value="1"/>
</dbReference>
<dbReference type="EMBL" id="KB008097">
    <property type="protein sequence ID" value="ELR13212.1"/>
    <property type="molecule type" value="Genomic_DNA"/>
</dbReference>
<feature type="repeat" description="ARM" evidence="9">
    <location>
        <begin position="232"/>
        <end position="274"/>
    </location>
</feature>
<comment type="similarity">
    <text evidence="2">Belongs to the beta-catenin family.</text>
</comment>
<gene>
    <name evidence="12" type="ORF">ACA1_100490</name>
</gene>
<evidence type="ECO:0000256" key="5">
    <source>
        <dbReference type="ARBA" id="ARBA00023136"/>
    </source>
</evidence>
<dbReference type="SUPFAM" id="SSF48371">
    <property type="entry name" value="ARM repeat"/>
    <property type="match status" value="1"/>
</dbReference>
<dbReference type="GO" id="GO:0008270">
    <property type="term" value="F:zinc ion binding"/>
    <property type="evidence" value="ECO:0007669"/>
    <property type="project" value="UniProtKB-KW"/>
</dbReference>
<dbReference type="Pfam" id="PF00514">
    <property type="entry name" value="Arm"/>
    <property type="match status" value="1"/>
</dbReference>
<dbReference type="GO" id="GO:0043495">
    <property type="term" value="F:protein-membrane adaptor activity"/>
    <property type="evidence" value="ECO:0007669"/>
    <property type="project" value="InterPro"/>
</dbReference>
<evidence type="ECO:0000256" key="6">
    <source>
        <dbReference type="ARBA" id="ARBA00023288"/>
    </source>
</evidence>
<feature type="region of interest" description="Disordered" evidence="10">
    <location>
        <begin position="108"/>
        <end position="156"/>
    </location>
</feature>
<feature type="compositionally biased region" description="Basic and acidic residues" evidence="10">
    <location>
        <begin position="115"/>
        <end position="132"/>
    </location>
</feature>